<dbReference type="Proteomes" id="UP000828048">
    <property type="component" value="Chromosome 6"/>
</dbReference>
<organism evidence="1 2">
    <name type="scientific">Vaccinium darrowii</name>
    <dbReference type="NCBI Taxonomy" id="229202"/>
    <lineage>
        <taxon>Eukaryota</taxon>
        <taxon>Viridiplantae</taxon>
        <taxon>Streptophyta</taxon>
        <taxon>Embryophyta</taxon>
        <taxon>Tracheophyta</taxon>
        <taxon>Spermatophyta</taxon>
        <taxon>Magnoliopsida</taxon>
        <taxon>eudicotyledons</taxon>
        <taxon>Gunneridae</taxon>
        <taxon>Pentapetalae</taxon>
        <taxon>asterids</taxon>
        <taxon>Ericales</taxon>
        <taxon>Ericaceae</taxon>
        <taxon>Vaccinioideae</taxon>
        <taxon>Vaccinieae</taxon>
        <taxon>Vaccinium</taxon>
    </lineage>
</organism>
<accession>A0ACB7XAI0</accession>
<keyword evidence="2" id="KW-1185">Reference proteome</keyword>
<sequence length="841" mass="92211">MPKKPQFLLDDDDDDEEEDDASVLREMAKRGYKLQEFVAHSGSVNCLSIGKKTCRLFATGGDDQKVNLWSIGKATSLMSLSGHASPVESVTFNSAEVLVLAGASAGVVKLWDLEETKMVRTLTGHRSNCTAVEFHPFGEFFASGAMDTNLKIWDIRKKGCIHTYKGHTQGISAVKFTPDGRWVVSGGHDNVVKVWDLTAGKLLHDFKSHEGRIQSLDFHPLEFLLATGSADRTVKFWDLETFELIGSVRPEATGVRSITFHPDGRTLFCGLDDSLKVYSWEPIICHDAVDMGWSALGDLCIQDGKLLGCSYYRNSIAVWAADISLIKPYGDGIIPKEDSQSEQKHDLQESPFVKAGSHRRTASSLRCSSPDYETKEIKTIYVDTAGANPVASKRAGSYASPKIVPPSDSKEMNGLPNQKQSPAVGVHAKTVGQTHTKSFIVPSVVPRDCPDGKDLTNTRRESNTSTRASIGTSVRSPYVRRPSATKFDAERLSVPSESESFKKTIGDTAVDPSFHDRLVADDDARETSAEKYLDIKSVAQQFDKVLSPKMPCSQQNCNESRNGTEGTKPVKYVNGVAVVRGRTRSLVERFELREKSSTDEFQAPDASPDSISETAQTSPTLTRHSQKTGQELPSYNAGNLTDDDVKGIGIRSGANNSHPKATGLDLPSANDGNHTEDLLQNHDVLLSTLRSRLTKLQVVRHFWERNDIKGAIDAAKKLPDHSVQADLISILMEKMEILSLDLFSYLLPVLLGLLDSKIERHANISLEMLLKLVAVFGPVVRSTISAPPAVGVDLHAEQRLKCCNQCSIQLQMIQNTLPALIRRGGLLAKCAQELNLVLQSS</sequence>
<evidence type="ECO:0000313" key="1">
    <source>
        <dbReference type="EMBL" id="KAH7837792.1"/>
    </source>
</evidence>
<reference evidence="1 2" key="1">
    <citation type="journal article" date="2021" name="Hortic Res">
        <title>High-quality reference genome and annotation aids understanding of berry development for evergreen blueberry (Vaccinium darrowii).</title>
        <authorList>
            <person name="Yu J."/>
            <person name="Hulse-Kemp A.M."/>
            <person name="Babiker E."/>
            <person name="Staton M."/>
        </authorList>
    </citation>
    <scope>NUCLEOTIDE SEQUENCE [LARGE SCALE GENOMIC DNA]</scope>
    <source>
        <strain evidence="2">cv. NJ 8807/NJ 8810</strain>
        <tissue evidence="1">Young leaf</tissue>
    </source>
</reference>
<name>A0ACB7XAI0_9ERIC</name>
<proteinExistence type="predicted"/>
<protein>
    <submittedName>
        <fullName evidence="1">Uncharacterized protein</fullName>
    </submittedName>
</protein>
<comment type="caution">
    <text evidence="1">The sequence shown here is derived from an EMBL/GenBank/DDBJ whole genome shotgun (WGS) entry which is preliminary data.</text>
</comment>
<dbReference type="EMBL" id="CM037156">
    <property type="protein sequence ID" value="KAH7837792.1"/>
    <property type="molecule type" value="Genomic_DNA"/>
</dbReference>
<evidence type="ECO:0000313" key="2">
    <source>
        <dbReference type="Proteomes" id="UP000828048"/>
    </source>
</evidence>
<gene>
    <name evidence="1" type="ORF">Vadar_018035</name>
</gene>